<evidence type="ECO:0000313" key="3">
    <source>
        <dbReference type="Proteomes" id="UP000242770"/>
    </source>
</evidence>
<dbReference type="EMBL" id="CCFA01003048">
    <property type="protein sequence ID" value="CDW98283.1"/>
    <property type="molecule type" value="Genomic_DNA"/>
</dbReference>
<sequence length="52" mass="5708">MSFVQSQSQTMSNNGSEGQKWASKRAILDVEFKTSGSSRVAQVENWLQVSGT</sequence>
<feature type="region of interest" description="Disordered" evidence="1">
    <location>
        <begin position="1"/>
        <end position="21"/>
    </location>
</feature>
<organism evidence="2 3">
    <name type="scientific">Sporisorium scitamineum</name>
    <dbReference type="NCBI Taxonomy" id="49012"/>
    <lineage>
        <taxon>Eukaryota</taxon>
        <taxon>Fungi</taxon>
        <taxon>Dikarya</taxon>
        <taxon>Basidiomycota</taxon>
        <taxon>Ustilaginomycotina</taxon>
        <taxon>Ustilaginomycetes</taxon>
        <taxon>Ustilaginales</taxon>
        <taxon>Ustilaginaceae</taxon>
        <taxon>Sporisorium</taxon>
    </lineage>
</organism>
<reference evidence="3" key="1">
    <citation type="submission" date="2014-06" db="EMBL/GenBank/DDBJ databases">
        <authorList>
            <person name="Berkman P.J."/>
        </authorList>
    </citation>
    <scope>NUCLEOTIDE SEQUENCE [LARGE SCALE GENOMIC DNA]</scope>
</reference>
<dbReference type="Proteomes" id="UP000242770">
    <property type="component" value="Unassembled WGS sequence"/>
</dbReference>
<dbReference type="AlphaFoldDB" id="A0A0F7SBX5"/>
<gene>
    <name evidence="2" type="primary">SSCI51470.1</name>
</gene>
<feature type="compositionally biased region" description="Polar residues" evidence="1">
    <location>
        <begin position="1"/>
        <end position="17"/>
    </location>
</feature>
<name>A0A0F7SBX5_9BASI</name>
<proteinExistence type="predicted"/>
<protein>
    <submittedName>
        <fullName evidence="2">Uncharacterized protein</fullName>
    </submittedName>
</protein>
<keyword evidence="3" id="KW-1185">Reference proteome</keyword>
<evidence type="ECO:0000313" key="2">
    <source>
        <dbReference type="EMBL" id="CDW98283.1"/>
    </source>
</evidence>
<accession>A0A0F7SBX5</accession>
<evidence type="ECO:0000256" key="1">
    <source>
        <dbReference type="SAM" id="MobiDB-lite"/>
    </source>
</evidence>